<accession>J4GPV3</accession>
<keyword evidence="6" id="KW-0479">Metal-binding</keyword>
<keyword evidence="5" id="KW-0812">Transmembrane</keyword>
<proteinExistence type="inferred from homology"/>
<comment type="subcellular location">
    <subcellularLocation>
        <location evidence="2">Membrane</location>
    </subcellularLocation>
</comment>
<evidence type="ECO:0000256" key="4">
    <source>
        <dbReference type="ARBA" id="ARBA00022617"/>
    </source>
</evidence>
<dbReference type="PANTHER" id="PTHR46300:SF5">
    <property type="entry name" value="CYTOCHROME P450"/>
    <property type="match status" value="1"/>
</dbReference>
<dbReference type="GO" id="GO:0016705">
    <property type="term" value="F:oxidoreductase activity, acting on paired donors, with incorporation or reduction of molecular oxygen"/>
    <property type="evidence" value="ECO:0007669"/>
    <property type="project" value="InterPro"/>
</dbReference>
<sequence>MPADYPDTAVFGFLLILFVLVYGHYTGRKVHTLPPGPKRIPIFGNLYQLPLKQQAKEFQKWAENYGDIFYFDVFGQPALVVNSMQAAFDLMDKRGSKYSDRPRTVVLTELSGLHPIASLLPYGTQWRQHRKWLTTAFQTKSSRKLQVTQGETCSTNVGRTHRHAGQFYVSPEEVQ</sequence>
<comment type="similarity">
    <text evidence="3">Belongs to the cytochrome P450 family.</text>
</comment>
<dbReference type="Proteomes" id="UP000006352">
    <property type="component" value="Unassembled WGS sequence"/>
</dbReference>
<dbReference type="Gene3D" id="1.10.630.10">
    <property type="entry name" value="Cytochrome P450"/>
    <property type="match status" value="1"/>
</dbReference>
<evidence type="ECO:0000256" key="9">
    <source>
        <dbReference type="ARBA" id="ARBA00023004"/>
    </source>
</evidence>
<protein>
    <recommendedName>
        <fullName evidence="14">Cytochrome P450</fullName>
    </recommendedName>
</protein>
<dbReference type="GO" id="GO:0016020">
    <property type="term" value="C:membrane"/>
    <property type="evidence" value="ECO:0007669"/>
    <property type="project" value="UniProtKB-SubCell"/>
</dbReference>
<dbReference type="HOGENOM" id="CLU_001570_2_2_1"/>
<evidence type="ECO:0000256" key="1">
    <source>
        <dbReference type="ARBA" id="ARBA00001971"/>
    </source>
</evidence>
<dbReference type="InParanoid" id="J4GPV3"/>
<dbReference type="GO" id="GO:0004497">
    <property type="term" value="F:monooxygenase activity"/>
    <property type="evidence" value="ECO:0007669"/>
    <property type="project" value="UniProtKB-KW"/>
</dbReference>
<evidence type="ECO:0000256" key="8">
    <source>
        <dbReference type="ARBA" id="ARBA00023002"/>
    </source>
</evidence>
<evidence type="ECO:0000256" key="11">
    <source>
        <dbReference type="ARBA" id="ARBA00023136"/>
    </source>
</evidence>
<keyword evidence="11" id="KW-0472">Membrane</keyword>
<evidence type="ECO:0000256" key="5">
    <source>
        <dbReference type="ARBA" id="ARBA00022692"/>
    </source>
</evidence>
<dbReference type="STRING" id="599839.J4GPV3"/>
<dbReference type="OrthoDB" id="2802867at2759"/>
<dbReference type="EMBL" id="HE797089">
    <property type="protein sequence ID" value="CCM02710.1"/>
    <property type="molecule type" value="Genomic_DNA"/>
</dbReference>
<dbReference type="InterPro" id="IPR050364">
    <property type="entry name" value="Cytochrome_P450_fung"/>
</dbReference>
<gene>
    <name evidence="12" type="ORF">FIBRA_04816</name>
</gene>
<dbReference type="SUPFAM" id="SSF48264">
    <property type="entry name" value="Cytochrome P450"/>
    <property type="match status" value="1"/>
</dbReference>
<keyword evidence="7" id="KW-1133">Transmembrane helix</keyword>
<evidence type="ECO:0000256" key="6">
    <source>
        <dbReference type="ARBA" id="ARBA00022723"/>
    </source>
</evidence>
<dbReference type="GO" id="GO:0020037">
    <property type="term" value="F:heme binding"/>
    <property type="evidence" value="ECO:0007669"/>
    <property type="project" value="InterPro"/>
</dbReference>
<dbReference type="InterPro" id="IPR001128">
    <property type="entry name" value="Cyt_P450"/>
</dbReference>
<keyword evidence="9" id="KW-0408">Iron</keyword>
<dbReference type="InterPro" id="IPR036396">
    <property type="entry name" value="Cyt_P450_sf"/>
</dbReference>
<name>J4GPV3_9APHY</name>
<dbReference type="PANTHER" id="PTHR46300">
    <property type="entry name" value="P450, PUTATIVE (EUROFUNG)-RELATED-RELATED"/>
    <property type="match status" value="1"/>
</dbReference>
<evidence type="ECO:0000256" key="7">
    <source>
        <dbReference type="ARBA" id="ARBA00022989"/>
    </source>
</evidence>
<evidence type="ECO:0000256" key="10">
    <source>
        <dbReference type="ARBA" id="ARBA00023033"/>
    </source>
</evidence>
<evidence type="ECO:0008006" key="14">
    <source>
        <dbReference type="Google" id="ProtNLM"/>
    </source>
</evidence>
<dbReference type="RefSeq" id="XP_012181993.1">
    <property type="nucleotide sequence ID" value="XM_012326603.1"/>
</dbReference>
<dbReference type="GO" id="GO:0005506">
    <property type="term" value="F:iron ion binding"/>
    <property type="evidence" value="ECO:0007669"/>
    <property type="project" value="InterPro"/>
</dbReference>
<evidence type="ECO:0000313" key="13">
    <source>
        <dbReference type="Proteomes" id="UP000006352"/>
    </source>
</evidence>
<dbReference type="AlphaFoldDB" id="J4GPV3"/>
<evidence type="ECO:0000256" key="3">
    <source>
        <dbReference type="ARBA" id="ARBA00010617"/>
    </source>
</evidence>
<evidence type="ECO:0000256" key="2">
    <source>
        <dbReference type="ARBA" id="ARBA00004370"/>
    </source>
</evidence>
<keyword evidence="10" id="KW-0503">Monooxygenase</keyword>
<reference evidence="12 13" key="1">
    <citation type="journal article" date="2012" name="Appl. Environ. Microbiol.">
        <title>Short-read sequencing for genomic analysis of the brown rot fungus Fibroporia radiculosa.</title>
        <authorList>
            <person name="Tang J.D."/>
            <person name="Perkins A.D."/>
            <person name="Sonstegard T.S."/>
            <person name="Schroeder S.G."/>
            <person name="Burgess S.C."/>
            <person name="Diehl S.V."/>
        </authorList>
    </citation>
    <scope>NUCLEOTIDE SEQUENCE [LARGE SCALE GENOMIC DNA]</scope>
    <source>
        <strain evidence="12 13">TFFH 294</strain>
    </source>
</reference>
<organism evidence="12 13">
    <name type="scientific">Fibroporia radiculosa</name>
    <dbReference type="NCBI Taxonomy" id="599839"/>
    <lineage>
        <taxon>Eukaryota</taxon>
        <taxon>Fungi</taxon>
        <taxon>Dikarya</taxon>
        <taxon>Basidiomycota</taxon>
        <taxon>Agaricomycotina</taxon>
        <taxon>Agaricomycetes</taxon>
        <taxon>Polyporales</taxon>
        <taxon>Fibroporiaceae</taxon>
        <taxon>Fibroporia</taxon>
    </lineage>
</organism>
<dbReference type="Pfam" id="PF00067">
    <property type="entry name" value="p450"/>
    <property type="match status" value="1"/>
</dbReference>
<evidence type="ECO:0000313" key="12">
    <source>
        <dbReference type="EMBL" id="CCM02710.1"/>
    </source>
</evidence>
<keyword evidence="4" id="KW-0349">Heme</keyword>
<comment type="cofactor">
    <cofactor evidence="1">
        <name>heme</name>
        <dbReference type="ChEBI" id="CHEBI:30413"/>
    </cofactor>
</comment>
<keyword evidence="13" id="KW-1185">Reference proteome</keyword>
<dbReference type="GeneID" id="24097621"/>
<keyword evidence="8" id="KW-0560">Oxidoreductase</keyword>